<dbReference type="Gene3D" id="3.60.10.10">
    <property type="entry name" value="Endonuclease/exonuclease/phosphatase"/>
    <property type="match status" value="1"/>
</dbReference>
<evidence type="ECO:0000259" key="3">
    <source>
        <dbReference type="PROSITE" id="PS50158"/>
    </source>
</evidence>
<dbReference type="Pfam" id="PF13966">
    <property type="entry name" value="zf-RVT"/>
    <property type="match status" value="1"/>
</dbReference>
<evidence type="ECO:0008006" key="7">
    <source>
        <dbReference type="Google" id="ProtNLM"/>
    </source>
</evidence>
<dbReference type="SUPFAM" id="SSF57756">
    <property type="entry name" value="Retrovirus zinc finger-like domains"/>
    <property type="match status" value="1"/>
</dbReference>
<evidence type="ECO:0000313" key="5">
    <source>
        <dbReference type="EMBL" id="KAL3696147.1"/>
    </source>
</evidence>
<feature type="compositionally biased region" description="Basic and acidic residues" evidence="2">
    <location>
        <begin position="1"/>
        <end position="20"/>
    </location>
</feature>
<feature type="compositionally biased region" description="Basic and acidic residues" evidence="2">
    <location>
        <begin position="518"/>
        <end position="527"/>
    </location>
</feature>
<dbReference type="SUPFAM" id="SSF56219">
    <property type="entry name" value="DNase I-like"/>
    <property type="match status" value="1"/>
</dbReference>
<keyword evidence="1" id="KW-0862">Zinc</keyword>
<feature type="region of interest" description="Disordered" evidence="2">
    <location>
        <begin position="409"/>
        <end position="587"/>
    </location>
</feature>
<evidence type="ECO:0000313" key="6">
    <source>
        <dbReference type="Proteomes" id="UP001633002"/>
    </source>
</evidence>
<dbReference type="Gene3D" id="4.10.60.10">
    <property type="entry name" value="Zinc finger, CCHC-type"/>
    <property type="match status" value="1"/>
</dbReference>
<feature type="compositionally biased region" description="Polar residues" evidence="2">
    <location>
        <begin position="77"/>
        <end position="99"/>
    </location>
</feature>
<dbReference type="GO" id="GO:0008270">
    <property type="term" value="F:zinc ion binding"/>
    <property type="evidence" value="ECO:0007669"/>
    <property type="project" value="UniProtKB-KW"/>
</dbReference>
<feature type="compositionally biased region" description="Acidic residues" evidence="2">
    <location>
        <begin position="482"/>
        <end position="501"/>
    </location>
</feature>
<keyword evidence="1" id="KW-0863">Zinc-finger</keyword>
<dbReference type="InterPro" id="IPR001878">
    <property type="entry name" value="Znf_CCHC"/>
</dbReference>
<keyword evidence="6" id="KW-1185">Reference proteome</keyword>
<dbReference type="InterPro" id="IPR036875">
    <property type="entry name" value="Znf_CCHC_sf"/>
</dbReference>
<dbReference type="Pfam" id="PF00078">
    <property type="entry name" value="RVT_1"/>
    <property type="match status" value="1"/>
</dbReference>
<dbReference type="InterPro" id="IPR036691">
    <property type="entry name" value="Endo/exonu/phosph_ase_sf"/>
</dbReference>
<sequence length="1850" mass="208516">MVYNRTRESLDKTRGDDFRSPLKKKSKSPEEVDEAKMATTANFGGGTASKDNVGGATNNGIGNLIFSNPCFKQDGNISPQPTPSTGFLFSSPARGNSSGAEHEGYLDDFPPLCKTVETVTPDPVEDKREEAGQKDPTPSWKAVTQKSLLERHPGWANAHKAFNEPNPYVRGLKADEGTSVTSNELKEVVQDVNSHVNISEYSIGDTIQVDRGFFASRLRHLQNCAFVLCALDAAPSKDRIIEWAREDLWQNRGIQVEQIRILARGCYLIVTGSADQQHTALMDGPYKLNGRMVFAFPWDPKFSPRELRTKLVPVWVDLPKVHPLLEPYGASMLATLGKVLYKTCEAGRDSHIHIRGCVLTDISRKLKDHVKVKLEEVEQPMIQPVWYTSLPNVCFACHQRGHIAKDCPANRAEEQPVSSEETAAENQAEAVNGESSSPATEADNKEIPGNDGFVEVVPRRKNLVPKVVTTTSTGGEAALTSEQEDEATDGDEEMSEDDILDAETSSSPAALDNGQKVPSKDAGDGKKTGNQSNAGSKSAGYPGDAFATINKPGQKTTGSKQAAKTKSTDDGSDTNGRSEKLGGRSQGSLDRLRIARNWLRREHRDAKILALQELKALEESLSFNLNQIWEHSKVVVDYSESGRGGAALILHSSLKVLDCGLKGDGTCAWARIETEAGPVNVMSIYAPNTGRERRALWAWLNYKLTGDNWILAGDMNSVELPDDTDGPSALLNGSELRIWKTITSEFELVLPFQWRIAHVHKVKHEASQVISDHWPVSVVLTLKEKAQEQIRRGTYFKMDSGELKCPETLEEVKQAWDAHPEGVTNPQARWTLSWSRVRSVLSAKKKLRLSFNSPLSKDREELLALRMIAQNDCTTATRERILTLEKAIKQRELADAKSWRTRSRVRWMAEGEAPSHYYFAQLKAKHAREKIRCIRMADGSETSNECEIKTEVTRYFVEQFCCPPASQADLELRKEVLLLVDKRVSTDQNSMLIVAPSEKEIDQLVEDLPRDKAPGLDGVTNNMIQDSWSFIRNDCQKMMLHFWETGELLQKDSQGVIKMLPKNEETWFLRNWRPITLMGITYKLLGKLLANRLKTIVGDLTSPQQTGFIKGRSIFDNLLGSRFGAEWVQESQQEALFLKLDFSKAYDRVRHDFMWETFEAMNIHSNFIRLLKGLVQDGSSKAHVNGWFTEGIPLERGVRQGCPVAPYLFVLSTQPLMLLFEKAQREKRLEGIHLPGGRQLLHQLFADDTGVHLQVRERDFQVTKSIVDTFEKISGAQLNISKSMIIPLGNRDPPAWVLQTGCQVAEVGELVVYLGGPIGRNLSDSQIVDFLAAKLQKRLFHWSNKLLTWSGKVTLLKHVLVMIPTYQLMTISLTRNGFHSLEKICRLFLWGVNQEGRPKTSLVNWEVIQKPKLEGGLGIGSFQAQAEVLKLRLITRIMKDEVPEWVELLSATLNKQSNGWRSEGTFPLQEYLILGPQLSSKSTKTTKWLLSGWYKVRQLLRFSHIGATLPVQLALWKVESLMRFAISPPPVDWKKLRALFRQCELACVNDLVDSTGRRRILPGVDRLIAEDEATKRSLLNLVSWMKETSLGAFPLAQSTGWRWKDNLIPWKHWCASNQGWKRLLSPPPSFDDCLVRNWQDSGDERTWEARWKTLWSGNHTERNKVWLWRIFRNVFFTGGRGKRMGVCDGVCQRCEEDEETIPHLFWSCRKVASRWRQLLQLGVLDGGTYNQMSLLQILDAALQKQKSNPAWFLLVISQTRACWKERNDWYFRRKDTSIPTREIVRETLNELEALGERRKAEDDRRIIRASIHNISSRIPPGPQADAPHDPDSATHWSLIDGTAAVSELGS</sequence>
<dbReference type="PANTHER" id="PTHR19446">
    <property type="entry name" value="REVERSE TRANSCRIPTASES"/>
    <property type="match status" value="1"/>
</dbReference>
<gene>
    <name evidence="5" type="ORF">R1sor_010223</name>
</gene>
<feature type="compositionally biased region" description="Polar residues" evidence="2">
    <location>
        <begin position="416"/>
        <end position="425"/>
    </location>
</feature>
<feature type="compositionally biased region" description="Basic and acidic residues" evidence="2">
    <location>
        <begin position="27"/>
        <end position="36"/>
    </location>
</feature>
<feature type="region of interest" description="Disordered" evidence="2">
    <location>
        <begin position="1815"/>
        <end position="1835"/>
    </location>
</feature>
<feature type="compositionally biased region" description="Basic and acidic residues" evidence="2">
    <location>
        <begin position="124"/>
        <end position="133"/>
    </location>
</feature>
<feature type="domain" description="Reverse transcriptase" evidence="4">
    <location>
        <begin position="1041"/>
        <end position="1318"/>
    </location>
</feature>
<feature type="domain" description="CCHC-type" evidence="3">
    <location>
        <begin position="394"/>
        <end position="408"/>
    </location>
</feature>
<dbReference type="PROSITE" id="PS50158">
    <property type="entry name" value="ZF_CCHC"/>
    <property type="match status" value="1"/>
</dbReference>
<dbReference type="CDD" id="cd01650">
    <property type="entry name" value="RT_nLTR_like"/>
    <property type="match status" value="1"/>
</dbReference>
<evidence type="ECO:0000256" key="2">
    <source>
        <dbReference type="SAM" id="MobiDB-lite"/>
    </source>
</evidence>
<accession>A0ABD3I114</accession>
<proteinExistence type="predicted"/>
<dbReference type="PROSITE" id="PS50878">
    <property type="entry name" value="RT_POL"/>
    <property type="match status" value="1"/>
</dbReference>
<dbReference type="InterPro" id="IPR000477">
    <property type="entry name" value="RT_dom"/>
</dbReference>
<comment type="caution">
    <text evidence="5">The sequence shown here is derived from an EMBL/GenBank/DDBJ whole genome shotgun (WGS) entry which is preliminary data.</text>
</comment>
<protein>
    <recommendedName>
        <fullName evidence="7">CCHC-type domain-containing protein</fullName>
    </recommendedName>
</protein>
<evidence type="ECO:0000259" key="4">
    <source>
        <dbReference type="PROSITE" id="PS50878"/>
    </source>
</evidence>
<dbReference type="SMART" id="SM00343">
    <property type="entry name" value="ZnF_C2HC"/>
    <property type="match status" value="1"/>
</dbReference>
<name>A0ABD3I114_9MARC</name>
<feature type="region of interest" description="Disordered" evidence="2">
    <location>
        <begin position="77"/>
        <end position="141"/>
    </location>
</feature>
<dbReference type="InterPro" id="IPR026960">
    <property type="entry name" value="RVT-Znf"/>
</dbReference>
<feature type="region of interest" description="Disordered" evidence="2">
    <location>
        <begin position="1"/>
        <end position="52"/>
    </location>
</feature>
<keyword evidence="1" id="KW-0479">Metal-binding</keyword>
<dbReference type="EMBL" id="JBJQOH010000002">
    <property type="protein sequence ID" value="KAL3696147.1"/>
    <property type="molecule type" value="Genomic_DNA"/>
</dbReference>
<organism evidence="5 6">
    <name type="scientific">Riccia sorocarpa</name>
    <dbReference type="NCBI Taxonomy" id="122646"/>
    <lineage>
        <taxon>Eukaryota</taxon>
        <taxon>Viridiplantae</taxon>
        <taxon>Streptophyta</taxon>
        <taxon>Embryophyta</taxon>
        <taxon>Marchantiophyta</taxon>
        <taxon>Marchantiopsida</taxon>
        <taxon>Marchantiidae</taxon>
        <taxon>Marchantiales</taxon>
        <taxon>Ricciaceae</taxon>
        <taxon>Riccia</taxon>
    </lineage>
</organism>
<feature type="compositionally biased region" description="Polar residues" evidence="2">
    <location>
        <begin position="551"/>
        <end position="565"/>
    </location>
</feature>
<evidence type="ECO:0000256" key="1">
    <source>
        <dbReference type="PROSITE-ProRule" id="PRU00047"/>
    </source>
</evidence>
<dbReference type="Proteomes" id="UP001633002">
    <property type="component" value="Unassembled WGS sequence"/>
</dbReference>
<reference evidence="5 6" key="1">
    <citation type="submission" date="2024-09" db="EMBL/GenBank/DDBJ databases">
        <title>Chromosome-scale assembly of Riccia sorocarpa.</title>
        <authorList>
            <person name="Paukszto L."/>
        </authorList>
    </citation>
    <scope>NUCLEOTIDE SEQUENCE [LARGE SCALE GENOMIC DNA]</scope>
    <source>
        <strain evidence="5">LP-2024</strain>
        <tissue evidence="5">Aerial parts of the thallus</tissue>
    </source>
</reference>